<reference evidence="9 10" key="1">
    <citation type="journal article" date="2019" name="Int. J. Syst. Evol. Microbiol.">
        <title>The Global Catalogue of Microorganisms (GCM) 10K type strain sequencing project: providing services to taxonomists for standard genome sequencing and annotation.</title>
        <authorList>
            <consortium name="The Broad Institute Genomics Platform"/>
            <consortium name="The Broad Institute Genome Sequencing Center for Infectious Disease"/>
            <person name="Wu L."/>
            <person name="Ma J."/>
        </authorList>
    </citation>
    <scope>NUCLEOTIDE SEQUENCE [LARGE SCALE GENOMIC DNA]</scope>
    <source>
        <strain evidence="9 10">JCM 15608</strain>
    </source>
</reference>
<evidence type="ECO:0000259" key="7">
    <source>
        <dbReference type="PROSITE" id="PS50111"/>
    </source>
</evidence>
<keyword evidence="6" id="KW-0812">Transmembrane</keyword>
<dbReference type="InterPro" id="IPR004089">
    <property type="entry name" value="MCPsignal_dom"/>
</dbReference>
<evidence type="ECO:0000256" key="3">
    <source>
        <dbReference type="ARBA" id="ARBA00029447"/>
    </source>
</evidence>
<keyword evidence="6" id="KW-0472">Membrane</keyword>
<dbReference type="PANTHER" id="PTHR32089:SF120">
    <property type="entry name" value="METHYL-ACCEPTING CHEMOTAXIS PROTEIN TLPQ"/>
    <property type="match status" value="1"/>
</dbReference>
<dbReference type="PROSITE" id="PS50111">
    <property type="entry name" value="CHEMOTAXIS_TRANSDUC_2"/>
    <property type="match status" value="1"/>
</dbReference>
<dbReference type="SMART" id="SM00304">
    <property type="entry name" value="HAMP"/>
    <property type="match status" value="1"/>
</dbReference>
<dbReference type="PROSITE" id="PS50885">
    <property type="entry name" value="HAMP"/>
    <property type="match status" value="1"/>
</dbReference>
<dbReference type="InterPro" id="IPR003660">
    <property type="entry name" value="HAMP_dom"/>
</dbReference>
<proteinExistence type="inferred from homology"/>
<feature type="domain" description="Methyl-accepting transducer" evidence="7">
    <location>
        <begin position="267"/>
        <end position="503"/>
    </location>
</feature>
<evidence type="ECO:0008006" key="11">
    <source>
        <dbReference type="Google" id="ProtNLM"/>
    </source>
</evidence>
<evidence type="ECO:0000256" key="2">
    <source>
        <dbReference type="ARBA" id="ARBA00023224"/>
    </source>
</evidence>
<keyword evidence="2 4" id="KW-0807">Transducer</keyword>
<name>A0ABN1L6Y3_9GAMM</name>
<evidence type="ECO:0000256" key="5">
    <source>
        <dbReference type="SAM" id="Coils"/>
    </source>
</evidence>
<dbReference type="CDD" id="cd06225">
    <property type="entry name" value="HAMP"/>
    <property type="match status" value="1"/>
</dbReference>
<dbReference type="Gene3D" id="1.10.287.950">
    <property type="entry name" value="Methyl-accepting chemotaxis protein"/>
    <property type="match status" value="1"/>
</dbReference>
<protein>
    <recommendedName>
        <fullName evidence="11">Methyl-accepting chemotaxis protein</fullName>
    </recommendedName>
</protein>
<comment type="subcellular location">
    <subcellularLocation>
        <location evidence="1">Membrane</location>
    </subcellularLocation>
</comment>
<keyword evidence="10" id="KW-1185">Reference proteome</keyword>
<dbReference type="EMBL" id="BAAAFA010000004">
    <property type="protein sequence ID" value="GAA0816158.1"/>
    <property type="molecule type" value="Genomic_DNA"/>
</dbReference>
<dbReference type="SUPFAM" id="SSF58104">
    <property type="entry name" value="Methyl-accepting chemotaxis protein (MCP) signaling domain"/>
    <property type="match status" value="1"/>
</dbReference>
<keyword evidence="5" id="KW-0175">Coiled coil</keyword>
<keyword evidence="6" id="KW-1133">Transmembrane helix</keyword>
<evidence type="ECO:0000256" key="6">
    <source>
        <dbReference type="SAM" id="Phobius"/>
    </source>
</evidence>
<accession>A0ABN1L6Y3</accession>
<dbReference type="Pfam" id="PF00015">
    <property type="entry name" value="MCPsignal"/>
    <property type="match status" value="1"/>
</dbReference>
<feature type="domain" description="HAMP" evidence="8">
    <location>
        <begin position="208"/>
        <end position="262"/>
    </location>
</feature>
<organism evidence="9 10">
    <name type="scientific">Colwellia asteriadis</name>
    <dbReference type="NCBI Taxonomy" id="517723"/>
    <lineage>
        <taxon>Bacteria</taxon>
        <taxon>Pseudomonadati</taxon>
        <taxon>Pseudomonadota</taxon>
        <taxon>Gammaproteobacteria</taxon>
        <taxon>Alteromonadales</taxon>
        <taxon>Colwelliaceae</taxon>
        <taxon>Colwellia</taxon>
    </lineage>
</organism>
<evidence type="ECO:0000256" key="4">
    <source>
        <dbReference type="PROSITE-ProRule" id="PRU00284"/>
    </source>
</evidence>
<sequence>MNFFKKLSIRYKILLIPMVGALGFCVYLAITLVSMSQIVTQLNQAYHVEYQLLQTSEHSLVRLDKIKETLGNAVTMGEVDLLELADKYADETRAKLEENIASDASNANFLRKLLRDFNEYYQLAHALSKEMVDGTADFETLGPRSQAMSENLTRLQTELNTFQEQRYQSFTQAFESVNENAESTSTMGIVLGVVTLLSLFAVALPIANTISEKLKDIISSMKGIAQENGDLTVRLVTSSKDEMGDLVFWFNSFIEKLQNVIKNVVDTALPLADTANNISTLSNNTIESFKRQSDSVDQSRSSVEEMSQSVAEITTNAADAADAAKNANNEAVKGKEVVEKTIEGIRVLADNITQAAESINQLQEDTSRVNVVLEVIRGIADQTNLLALNAAIEAARAGEQGRGFAVVADEVRGLASRTQESTEEINQMLSQLQSAAKRAVTMMENSQASVEVSVESANEAGHSLVAITDTVNIIADMNGAIAVATEEQHQVSGLMVGHVEDIQTCANEASSASQEIAGVSDSLLSLASELEAVARQFKV</sequence>
<evidence type="ECO:0000256" key="1">
    <source>
        <dbReference type="ARBA" id="ARBA00004370"/>
    </source>
</evidence>
<dbReference type="PANTHER" id="PTHR32089">
    <property type="entry name" value="METHYL-ACCEPTING CHEMOTAXIS PROTEIN MCPB"/>
    <property type="match status" value="1"/>
</dbReference>
<comment type="similarity">
    <text evidence="3">Belongs to the methyl-accepting chemotaxis (MCP) protein family.</text>
</comment>
<dbReference type="Pfam" id="PF00672">
    <property type="entry name" value="HAMP"/>
    <property type="match status" value="1"/>
</dbReference>
<evidence type="ECO:0000259" key="8">
    <source>
        <dbReference type="PROSITE" id="PS50885"/>
    </source>
</evidence>
<feature type="transmembrane region" description="Helical" evidence="6">
    <location>
        <begin position="12"/>
        <end position="35"/>
    </location>
</feature>
<evidence type="ECO:0000313" key="9">
    <source>
        <dbReference type="EMBL" id="GAA0816158.1"/>
    </source>
</evidence>
<gene>
    <name evidence="9" type="ORF">GCM10009111_15530</name>
</gene>
<evidence type="ECO:0000313" key="10">
    <source>
        <dbReference type="Proteomes" id="UP001500021"/>
    </source>
</evidence>
<dbReference type="SMART" id="SM00283">
    <property type="entry name" value="MA"/>
    <property type="match status" value="1"/>
</dbReference>
<comment type="caution">
    <text evidence="9">The sequence shown here is derived from an EMBL/GenBank/DDBJ whole genome shotgun (WGS) entry which is preliminary data.</text>
</comment>
<dbReference type="Proteomes" id="UP001500021">
    <property type="component" value="Unassembled WGS sequence"/>
</dbReference>
<dbReference type="RefSeq" id="WP_343816786.1">
    <property type="nucleotide sequence ID" value="NZ_BAAAFA010000004.1"/>
</dbReference>
<feature type="coiled-coil region" evidence="5">
    <location>
        <begin position="310"/>
        <end position="365"/>
    </location>
</feature>
<dbReference type="CDD" id="cd11386">
    <property type="entry name" value="MCP_signal"/>
    <property type="match status" value="1"/>
</dbReference>